<dbReference type="AlphaFoldDB" id="A0ABD3GL17"/>
<gene>
    <name evidence="1" type="ORF">R1sor_021803</name>
</gene>
<dbReference type="SUPFAM" id="SSF56219">
    <property type="entry name" value="DNase I-like"/>
    <property type="match status" value="1"/>
</dbReference>
<protein>
    <recommendedName>
        <fullName evidence="3">Endonuclease/exonuclease/phosphatase domain-containing protein</fullName>
    </recommendedName>
</protein>
<comment type="caution">
    <text evidence="1">The sequence shown here is derived from an EMBL/GenBank/DDBJ whole genome shotgun (WGS) entry which is preliminary data.</text>
</comment>
<evidence type="ECO:0000313" key="1">
    <source>
        <dbReference type="EMBL" id="KAL3678847.1"/>
    </source>
</evidence>
<accession>A0ABD3GL17</accession>
<proteinExistence type="predicted"/>
<evidence type="ECO:0000313" key="2">
    <source>
        <dbReference type="Proteomes" id="UP001633002"/>
    </source>
</evidence>
<evidence type="ECO:0008006" key="3">
    <source>
        <dbReference type="Google" id="ProtNLM"/>
    </source>
</evidence>
<dbReference type="InterPro" id="IPR036691">
    <property type="entry name" value="Endo/exonu/phosph_ase_sf"/>
</dbReference>
<sequence length="239" mass="27648">MRSKGSGWKVKGDDRFQYKQIKEERLEFWMGMDVGDRRGRIVMSVVLTRQEEKGNSEMKDWGNSGVSGTGRLAWAKIKNGEGEFGVVSIHAPNGRRRRMEFWIQLEELIGEGKWFVVSDFNNEEIPEDSRGKSAILHGREARIWRSMVSSSGLVDGYFAAANLSGPRFTRFTRRGSRYDFARLDRLYITGGAHWVDHIREVSHVGTRSLSDHIPIWLEVQLQEEENMKRESYFIMNAQK</sequence>
<name>A0ABD3GL17_9MARC</name>
<reference evidence="1 2" key="1">
    <citation type="submission" date="2024-09" db="EMBL/GenBank/DDBJ databases">
        <title>Chromosome-scale assembly of Riccia sorocarpa.</title>
        <authorList>
            <person name="Paukszto L."/>
        </authorList>
    </citation>
    <scope>NUCLEOTIDE SEQUENCE [LARGE SCALE GENOMIC DNA]</scope>
    <source>
        <strain evidence="1">LP-2024</strain>
        <tissue evidence="1">Aerial parts of the thallus</tissue>
    </source>
</reference>
<keyword evidence="2" id="KW-1185">Reference proteome</keyword>
<organism evidence="1 2">
    <name type="scientific">Riccia sorocarpa</name>
    <dbReference type="NCBI Taxonomy" id="122646"/>
    <lineage>
        <taxon>Eukaryota</taxon>
        <taxon>Viridiplantae</taxon>
        <taxon>Streptophyta</taxon>
        <taxon>Embryophyta</taxon>
        <taxon>Marchantiophyta</taxon>
        <taxon>Marchantiopsida</taxon>
        <taxon>Marchantiidae</taxon>
        <taxon>Marchantiales</taxon>
        <taxon>Ricciaceae</taxon>
        <taxon>Riccia</taxon>
    </lineage>
</organism>
<dbReference type="EMBL" id="JBJQOH010000007">
    <property type="protein sequence ID" value="KAL3678847.1"/>
    <property type="molecule type" value="Genomic_DNA"/>
</dbReference>
<dbReference type="Proteomes" id="UP001633002">
    <property type="component" value="Unassembled WGS sequence"/>
</dbReference>
<dbReference type="Gene3D" id="3.60.10.10">
    <property type="entry name" value="Endonuclease/exonuclease/phosphatase"/>
    <property type="match status" value="1"/>
</dbReference>